<feature type="domain" description="Alcohol dehydrogenase-like C-terminal" evidence="6">
    <location>
        <begin position="15"/>
        <end position="93"/>
    </location>
</feature>
<evidence type="ECO:0000313" key="8">
    <source>
        <dbReference type="Proteomes" id="UP000092445"/>
    </source>
</evidence>
<comment type="similarity">
    <text evidence="2">Belongs to the zinc-containing alcohol dehydrogenase family.</text>
</comment>
<dbReference type="PANTHER" id="PTHR43161">
    <property type="entry name" value="SORBITOL DEHYDROGENASE"/>
    <property type="match status" value="1"/>
</dbReference>
<evidence type="ECO:0000256" key="5">
    <source>
        <dbReference type="ARBA" id="ARBA00023002"/>
    </source>
</evidence>
<dbReference type="Pfam" id="PF00107">
    <property type="entry name" value="ADH_zinc_N"/>
    <property type="match status" value="1"/>
</dbReference>
<dbReference type="Gene3D" id="3.40.50.720">
    <property type="entry name" value="NAD(P)-binding Rossmann-like Domain"/>
    <property type="match status" value="1"/>
</dbReference>
<evidence type="ECO:0000313" key="7">
    <source>
        <dbReference type="EnsemblMetazoa" id="GPAI008429-PA"/>
    </source>
</evidence>
<dbReference type="InterPro" id="IPR036291">
    <property type="entry name" value="NAD(P)-bd_dom_sf"/>
</dbReference>
<dbReference type="EnsemblMetazoa" id="GPAI008429-RA">
    <property type="protein sequence ID" value="GPAI008429-PA"/>
    <property type="gene ID" value="GPAI008429"/>
</dbReference>
<evidence type="ECO:0000256" key="2">
    <source>
        <dbReference type="ARBA" id="ARBA00008072"/>
    </source>
</evidence>
<comment type="cofactor">
    <cofactor evidence="1">
        <name>Zn(2+)</name>
        <dbReference type="ChEBI" id="CHEBI:29105"/>
    </cofactor>
</comment>
<keyword evidence="8" id="KW-1185">Reference proteome</keyword>
<reference evidence="8" key="1">
    <citation type="submission" date="2014-03" db="EMBL/GenBank/DDBJ databases">
        <authorList>
            <person name="Aksoy S."/>
            <person name="Warren W."/>
            <person name="Wilson R.K."/>
        </authorList>
    </citation>
    <scope>NUCLEOTIDE SEQUENCE [LARGE SCALE GENOMIC DNA]</scope>
    <source>
        <strain evidence="8">IAEA</strain>
    </source>
</reference>
<organism evidence="7 8">
    <name type="scientific">Glossina pallidipes</name>
    <name type="common">Tsetse fly</name>
    <dbReference type="NCBI Taxonomy" id="7398"/>
    <lineage>
        <taxon>Eukaryota</taxon>
        <taxon>Metazoa</taxon>
        <taxon>Ecdysozoa</taxon>
        <taxon>Arthropoda</taxon>
        <taxon>Hexapoda</taxon>
        <taxon>Insecta</taxon>
        <taxon>Pterygota</taxon>
        <taxon>Neoptera</taxon>
        <taxon>Endopterygota</taxon>
        <taxon>Diptera</taxon>
        <taxon>Brachycera</taxon>
        <taxon>Muscomorpha</taxon>
        <taxon>Hippoboscoidea</taxon>
        <taxon>Glossinidae</taxon>
        <taxon>Glossina</taxon>
    </lineage>
</organism>
<dbReference type="Gene3D" id="3.90.180.10">
    <property type="entry name" value="Medium-chain alcohol dehydrogenases, catalytic domain"/>
    <property type="match status" value="1"/>
</dbReference>
<evidence type="ECO:0000256" key="3">
    <source>
        <dbReference type="ARBA" id="ARBA00022723"/>
    </source>
</evidence>
<accession>A0A1A9ZA96</accession>
<protein>
    <recommendedName>
        <fullName evidence="6">Alcohol dehydrogenase-like C-terminal domain-containing protein</fullName>
    </recommendedName>
</protein>
<dbReference type="SUPFAM" id="SSF51735">
    <property type="entry name" value="NAD(P)-binding Rossmann-fold domains"/>
    <property type="match status" value="1"/>
</dbReference>
<dbReference type="GO" id="GO:0003939">
    <property type="term" value="F:L-iditol 2-dehydrogenase (NAD+) activity"/>
    <property type="evidence" value="ECO:0007669"/>
    <property type="project" value="TreeGrafter"/>
</dbReference>
<dbReference type="Proteomes" id="UP000092445">
    <property type="component" value="Unassembled WGS sequence"/>
</dbReference>
<keyword evidence="3" id="KW-0479">Metal-binding</keyword>
<evidence type="ECO:0000256" key="1">
    <source>
        <dbReference type="ARBA" id="ARBA00001947"/>
    </source>
</evidence>
<sequence>MIMVLEGDDEKDLDKTVKNIHESMKCIPDKVIDCHGSQESLKLAIRSTARGGTCCLVGMASGDFTDFPLMDDLMREVKITSNFHHCNDYRAVLGIVPQGKYDLLKLITHHFTMENATCAFDKAYKQEPGTMKVIVHLVQRNTNNKNVKKK</sequence>
<evidence type="ECO:0000256" key="4">
    <source>
        <dbReference type="ARBA" id="ARBA00022833"/>
    </source>
</evidence>
<dbReference type="InterPro" id="IPR013149">
    <property type="entry name" value="ADH-like_C"/>
</dbReference>
<evidence type="ECO:0000259" key="6">
    <source>
        <dbReference type="Pfam" id="PF00107"/>
    </source>
</evidence>
<dbReference type="AlphaFoldDB" id="A0A1A9ZA96"/>
<keyword evidence="4" id="KW-0862">Zinc</keyword>
<dbReference type="PANTHER" id="PTHR43161:SF9">
    <property type="entry name" value="SORBITOL DEHYDROGENASE"/>
    <property type="match status" value="1"/>
</dbReference>
<dbReference type="GO" id="GO:0046872">
    <property type="term" value="F:metal ion binding"/>
    <property type="evidence" value="ECO:0007669"/>
    <property type="project" value="UniProtKB-KW"/>
</dbReference>
<dbReference type="GO" id="GO:0006062">
    <property type="term" value="P:sorbitol catabolic process"/>
    <property type="evidence" value="ECO:0007669"/>
    <property type="project" value="TreeGrafter"/>
</dbReference>
<dbReference type="STRING" id="7398.A0A1A9ZA96"/>
<keyword evidence="5" id="KW-0560">Oxidoreductase</keyword>
<dbReference type="VEuPathDB" id="VectorBase:GPAI008429"/>
<proteinExistence type="inferred from homology"/>
<reference evidence="7" key="2">
    <citation type="submission" date="2020-05" db="UniProtKB">
        <authorList>
            <consortium name="EnsemblMetazoa"/>
        </authorList>
    </citation>
    <scope>IDENTIFICATION</scope>
    <source>
        <strain evidence="7">IAEA</strain>
    </source>
</reference>
<name>A0A1A9ZA96_GLOPL</name>